<feature type="repeat" description="PPR" evidence="3">
    <location>
        <begin position="168"/>
        <end position="202"/>
    </location>
</feature>
<evidence type="ECO:0000313" key="5">
    <source>
        <dbReference type="Proteomes" id="UP001154282"/>
    </source>
</evidence>
<protein>
    <recommendedName>
        <fullName evidence="6">Pentatricopeptide repeat-containing protein</fullName>
    </recommendedName>
</protein>
<dbReference type="InterPro" id="IPR011990">
    <property type="entry name" value="TPR-like_helical_dom_sf"/>
</dbReference>
<gene>
    <name evidence="4" type="ORF">LITE_LOCUS13433</name>
</gene>
<dbReference type="PANTHER" id="PTHR47936:SF5">
    <property type="entry name" value="PENTACOTRIPEPTIDE-REPEAT REGION OF PRORP DOMAIN-CONTAINING PROTEIN"/>
    <property type="match status" value="1"/>
</dbReference>
<dbReference type="NCBIfam" id="TIGR00756">
    <property type="entry name" value="PPR"/>
    <property type="match status" value="5"/>
</dbReference>
<dbReference type="PANTHER" id="PTHR47936">
    <property type="entry name" value="PPR_LONG DOMAIN-CONTAINING PROTEIN"/>
    <property type="match status" value="1"/>
</dbReference>
<proteinExistence type="inferred from homology"/>
<evidence type="ECO:0000256" key="3">
    <source>
        <dbReference type="PROSITE-ProRule" id="PRU00708"/>
    </source>
</evidence>
<keyword evidence="2" id="KW-0677">Repeat</keyword>
<organism evidence="4 5">
    <name type="scientific">Linum tenue</name>
    <dbReference type="NCBI Taxonomy" id="586396"/>
    <lineage>
        <taxon>Eukaryota</taxon>
        <taxon>Viridiplantae</taxon>
        <taxon>Streptophyta</taxon>
        <taxon>Embryophyta</taxon>
        <taxon>Tracheophyta</taxon>
        <taxon>Spermatophyta</taxon>
        <taxon>Magnoliopsida</taxon>
        <taxon>eudicotyledons</taxon>
        <taxon>Gunneridae</taxon>
        <taxon>Pentapetalae</taxon>
        <taxon>rosids</taxon>
        <taxon>fabids</taxon>
        <taxon>Malpighiales</taxon>
        <taxon>Linaceae</taxon>
        <taxon>Linum</taxon>
    </lineage>
</organism>
<dbReference type="GO" id="GO:0031930">
    <property type="term" value="P:mitochondria-nucleus signaling pathway"/>
    <property type="evidence" value="ECO:0007669"/>
    <property type="project" value="TreeGrafter"/>
</dbReference>
<accession>A0AAV0JBL2</accession>
<dbReference type="GO" id="GO:0010019">
    <property type="term" value="P:chloroplast-nucleus signaling pathway"/>
    <property type="evidence" value="ECO:0007669"/>
    <property type="project" value="TreeGrafter"/>
</dbReference>
<dbReference type="Pfam" id="PF13041">
    <property type="entry name" value="PPR_2"/>
    <property type="match status" value="2"/>
</dbReference>
<feature type="repeat" description="PPR" evidence="3">
    <location>
        <begin position="238"/>
        <end position="272"/>
    </location>
</feature>
<dbReference type="EMBL" id="CAMGYJ010000004">
    <property type="protein sequence ID" value="CAI0407012.1"/>
    <property type="molecule type" value="Genomic_DNA"/>
</dbReference>
<name>A0AAV0JBL2_9ROSI</name>
<evidence type="ECO:0000256" key="2">
    <source>
        <dbReference type="ARBA" id="ARBA00022737"/>
    </source>
</evidence>
<dbReference type="Pfam" id="PF01535">
    <property type="entry name" value="PPR"/>
    <property type="match status" value="1"/>
</dbReference>
<evidence type="ECO:0000313" key="4">
    <source>
        <dbReference type="EMBL" id="CAI0407012.1"/>
    </source>
</evidence>
<dbReference type="PROSITE" id="PS51375">
    <property type="entry name" value="PPR"/>
    <property type="match status" value="4"/>
</dbReference>
<sequence>MSKAQPQSVYRRLRGAFDSVATVAAASTQPAATTTATSKPSSLRKMVKRFKESSESEDFRSRFDVYLNTFKRLAKYGKFSMIEEIVEHQKKFEDITGEQFVSRLIIVYGRVGMFKQARKLFDEMPDLNCPRTVYSFNALLSACIDSGEFDQIDGIVKDLPPKLGITLDVVSHNTIMKGFCKMGALDSAASTLDEMMKKGVSPSVVSFNTLLNAFYRNGRFEDGESIWNRMAEMDVAPDIISYNSRMLGLALVKRVEEAEKLIDEMGTKGIEPDAHSFSALIQGHVKDDNLEAVKRWYREIEKNELAPNKAIFETLVPFLCEKSDLQLAFELCRDTFHAKCGVDVKLMQHVVDELTKESKVQEAEELVQLAKKNKYKLIVS</sequence>
<dbReference type="InterPro" id="IPR002885">
    <property type="entry name" value="PPR_rpt"/>
</dbReference>
<comment type="similarity">
    <text evidence="1">Belongs to the PPR family. P subfamily.</text>
</comment>
<reference evidence="4" key="1">
    <citation type="submission" date="2022-08" db="EMBL/GenBank/DDBJ databases">
        <authorList>
            <person name="Gutierrez-Valencia J."/>
        </authorList>
    </citation>
    <scope>NUCLEOTIDE SEQUENCE</scope>
</reference>
<keyword evidence="5" id="KW-1185">Reference proteome</keyword>
<evidence type="ECO:0008006" key="6">
    <source>
        <dbReference type="Google" id="ProtNLM"/>
    </source>
</evidence>
<feature type="repeat" description="PPR" evidence="3">
    <location>
        <begin position="273"/>
        <end position="307"/>
    </location>
</feature>
<dbReference type="Proteomes" id="UP001154282">
    <property type="component" value="Unassembled WGS sequence"/>
</dbReference>
<comment type="caution">
    <text evidence="4">The sequence shown here is derived from an EMBL/GenBank/DDBJ whole genome shotgun (WGS) entry which is preliminary data.</text>
</comment>
<dbReference type="GO" id="GO:0009507">
    <property type="term" value="C:chloroplast"/>
    <property type="evidence" value="ECO:0007669"/>
    <property type="project" value="TreeGrafter"/>
</dbReference>
<dbReference type="AlphaFoldDB" id="A0AAV0JBL2"/>
<dbReference type="Gene3D" id="1.25.40.10">
    <property type="entry name" value="Tetratricopeptide repeat domain"/>
    <property type="match status" value="2"/>
</dbReference>
<feature type="repeat" description="PPR" evidence="3">
    <location>
        <begin position="203"/>
        <end position="237"/>
    </location>
</feature>
<evidence type="ECO:0000256" key="1">
    <source>
        <dbReference type="ARBA" id="ARBA00007626"/>
    </source>
</evidence>